<dbReference type="PaxDb" id="523841-HFX_2724"/>
<gene>
    <name evidence="3" type="ORF">C439_15404</name>
</gene>
<evidence type="ECO:0000256" key="1">
    <source>
        <dbReference type="SAM" id="MobiDB-lite"/>
    </source>
</evidence>
<keyword evidence="4" id="KW-1185">Reference proteome</keyword>
<protein>
    <recommendedName>
        <fullName evidence="2">DUF7969 domain-containing protein</fullName>
    </recommendedName>
</protein>
<name>M0ITW5_HALMT</name>
<dbReference type="Proteomes" id="UP000011603">
    <property type="component" value="Unassembled WGS sequence"/>
</dbReference>
<reference evidence="3 4" key="1">
    <citation type="journal article" date="2014" name="PLoS Genet.">
        <title>Phylogenetically driven sequencing of extremely halophilic archaea reveals strategies for static and dynamic osmo-response.</title>
        <authorList>
            <person name="Becker E.A."/>
            <person name="Seitzer P.M."/>
            <person name="Tritt A."/>
            <person name="Larsen D."/>
            <person name="Krusor M."/>
            <person name="Yao A.I."/>
            <person name="Wu D."/>
            <person name="Madern D."/>
            <person name="Eisen J.A."/>
            <person name="Darling A.E."/>
            <person name="Facciotti M.T."/>
        </authorList>
    </citation>
    <scope>NUCLEOTIDE SEQUENCE [LARGE SCALE GENOMIC DNA]</scope>
    <source>
        <strain evidence="4">ATCC 33500 / DSM 1411 / JCM 8866 / NBRC 14739 / NCIMB 2177 / R-4</strain>
    </source>
</reference>
<dbReference type="EMBL" id="AOLO01000012">
    <property type="protein sequence ID" value="ELZ99258.1"/>
    <property type="molecule type" value="Genomic_DNA"/>
</dbReference>
<comment type="caution">
    <text evidence="3">The sequence shown here is derived from an EMBL/GenBank/DDBJ whole genome shotgun (WGS) entry which is preliminary data.</text>
</comment>
<proteinExistence type="predicted"/>
<sequence>MRTGVFRSAEAVKPDGFYFLDMGYPVSYYCPHCGAVVELERDGYLADKSVTPYPLEGWVYADPDEDFEDAEGIHFVCGESDAPDLTWTDVVSEADDVENPGLASPCGRDFYLSFVKYEHGREVESVPESDYVVIGGQGPSSPRGPDTGPRGPGRF</sequence>
<accession>M0ITW5</accession>
<organism evidence="3 4">
    <name type="scientific">Haloferax mediterranei (strain ATCC 33500 / DSM 1411 / JCM 8866 / NBRC 14739 / NCIMB 2177 / R-4)</name>
    <name type="common">Halobacterium mediterranei</name>
    <dbReference type="NCBI Taxonomy" id="523841"/>
    <lineage>
        <taxon>Archaea</taxon>
        <taxon>Methanobacteriati</taxon>
        <taxon>Methanobacteriota</taxon>
        <taxon>Stenosarchaea group</taxon>
        <taxon>Halobacteria</taxon>
        <taxon>Halobacteriales</taxon>
        <taxon>Haloferacaceae</taxon>
        <taxon>Haloferax</taxon>
    </lineage>
</organism>
<feature type="compositionally biased region" description="Low complexity" evidence="1">
    <location>
        <begin position="139"/>
        <end position="149"/>
    </location>
</feature>
<dbReference type="AlphaFoldDB" id="M0ITW5"/>
<feature type="domain" description="DUF7969" evidence="2">
    <location>
        <begin position="22"/>
        <end position="154"/>
    </location>
</feature>
<feature type="region of interest" description="Disordered" evidence="1">
    <location>
        <begin position="132"/>
        <end position="155"/>
    </location>
</feature>
<evidence type="ECO:0000313" key="4">
    <source>
        <dbReference type="Proteomes" id="UP000011603"/>
    </source>
</evidence>
<dbReference type="InterPro" id="IPR058275">
    <property type="entry name" value="DUF7969"/>
</dbReference>
<evidence type="ECO:0000313" key="3">
    <source>
        <dbReference type="EMBL" id="ELZ99258.1"/>
    </source>
</evidence>
<dbReference type="PATRIC" id="fig|523841.21.peg.3109"/>
<dbReference type="Pfam" id="PF25923">
    <property type="entry name" value="DUF7969"/>
    <property type="match status" value="1"/>
</dbReference>
<evidence type="ECO:0000259" key="2">
    <source>
        <dbReference type="Pfam" id="PF25923"/>
    </source>
</evidence>